<evidence type="ECO:0000256" key="1">
    <source>
        <dbReference type="SAM" id="Coils"/>
    </source>
</evidence>
<comment type="caution">
    <text evidence="3">The sequence shown here is derived from an EMBL/GenBank/DDBJ whole genome shotgun (WGS) entry which is preliminary data.</text>
</comment>
<organism evidence="3 4">
    <name type="scientific">Mortierella polycephala</name>
    <dbReference type="NCBI Taxonomy" id="41804"/>
    <lineage>
        <taxon>Eukaryota</taxon>
        <taxon>Fungi</taxon>
        <taxon>Fungi incertae sedis</taxon>
        <taxon>Mucoromycota</taxon>
        <taxon>Mortierellomycotina</taxon>
        <taxon>Mortierellomycetes</taxon>
        <taxon>Mortierellales</taxon>
        <taxon>Mortierellaceae</taxon>
        <taxon>Mortierella</taxon>
    </lineage>
</organism>
<evidence type="ECO:0000256" key="2">
    <source>
        <dbReference type="SAM" id="MobiDB-lite"/>
    </source>
</evidence>
<proteinExistence type="predicted"/>
<dbReference type="OrthoDB" id="2449769at2759"/>
<dbReference type="Proteomes" id="UP000726737">
    <property type="component" value="Unassembled WGS sequence"/>
</dbReference>
<protein>
    <submittedName>
        <fullName evidence="3">Uncharacterized protein</fullName>
    </submittedName>
</protein>
<evidence type="ECO:0000313" key="4">
    <source>
        <dbReference type="Proteomes" id="UP000726737"/>
    </source>
</evidence>
<reference evidence="3" key="1">
    <citation type="journal article" date="2020" name="Fungal Divers.">
        <title>Resolving the Mortierellaceae phylogeny through synthesis of multi-gene phylogenetics and phylogenomics.</title>
        <authorList>
            <person name="Vandepol N."/>
            <person name="Liber J."/>
            <person name="Desiro A."/>
            <person name="Na H."/>
            <person name="Kennedy M."/>
            <person name="Barry K."/>
            <person name="Grigoriev I.V."/>
            <person name="Miller A.N."/>
            <person name="O'Donnell K."/>
            <person name="Stajich J.E."/>
            <person name="Bonito G."/>
        </authorList>
    </citation>
    <scope>NUCLEOTIDE SEQUENCE</scope>
    <source>
        <strain evidence="3">KOD948</strain>
    </source>
</reference>
<keyword evidence="1" id="KW-0175">Coiled coil</keyword>
<dbReference type="EMBL" id="JAAAJA010000022">
    <property type="protein sequence ID" value="KAG0266099.1"/>
    <property type="molecule type" value="Genomic_DNA"/>
</dbReference>
<accession>A0A9P6QDB3</accession>
<feature type="compositionally biased region" description="Basic and acidic residues" evidence="2">
    <location>
        <begin position="1"/>
        <end position="16"/>
    </location>
</feature>
<feature type="coiled-coil region" evidence="1">
    <location>
        <begin position="76"/>
        <end position="143"/>
    </location>
</feature>
<name>A0A9P6QDB3_9FUNG</name>
<sequence length="308" mass="33633">MAESSDKKFHYGDKKLHSSPPPAPSNMHSHPSHIPCTRTQTTSSSSSSSSSSCASVSSASSSSIVKRCQTEYKAQKQAIEAQKHAIKDEARTMKREASRLAKAAKNQAKDLKRQVKCQTKELKRQAKCQAKELKAEIRQQKRCGQMQRSSCRRSHPCMFMPAMQRDQGRLGGIESRRTIGSGRSASAALITPVVASVPIAPRIPTQASMHIYSPPLRLPVNAAPALVSSEQNRVLRQKDVGPQDPLLTYMLSDMTIYSPSAPSLPPSTSMPSVPIMMATPRMDLETDDQDSFASEAPPPSYEASVAKR</sequence>
<feature type="region of interest" description="Disordered" evidence="2">
    <location>
        <begin position="281"/>
        <end position="308"/>
    </location>
</feature>
<keyword evidence="4" id="KW-1185">Reference proteome</keyword>
<evidence type="ECO:0000313" key="3">
    <source>
        <dbReference type="EMBL" id="KAG0266099.1"/>
    </source>
</evidence>
<feature type="region of interest" description="Disordered" evidence="2">
    <location>
        <begin position="1"/>
        <end position="63"/>
    </location>
</feature>
<feature type="compositionally biased region" description="Low complexity" evidence="2">
    <location>
        <begin position="43"/>
        <end position="63"/>
    </location>
</feature>
<gene>
    <name evidence="3" type="ORF">BG011_003307</name>
</gene>
<dbReference type="AlphaFoldDB" id="A0A9P6QDB3"/>